<dbReference type="OrthoDB" id="5293311at2"/>
<dbReference type="Gene3D" id="1.10.443.10">
    <property type="entry name" value="Intergrase catalytic core"/>
    <property type="match status" value="1"/>
</dbReference>
<dbReference type="GO" id="GO:0015074">
    <property type="term" value="P:DNA integration"/>
    <property type="evidence" value="ECO:0007669"/>
    <property type="project" value="InterPro"/>
</dbReference>
<evidence type="ECO:0000313" key="2">
    <source>
        <dbReference type="EMBL" id="KYG67871.1"/>
    </source>
</evidence>
<sequence>MGKLELLQENLPCLRTCHLASKQERSIRNQARQENQSAHEPFTIALFTNVAEALSELKGEVKSDLIFTEDGSLLAYRRIQHMYDSTFKKAGLPFSGTHILRHTGATLFQHYSEGDKLALQALGGWKTSRQPEHYAKILSSVGRTAIDKIESKGKLVLLKTKK</sequence>
<dbReference type="InterPro" id="IPR013762">
    <property type="entry name" value="Integrase-like_cat_sf"/>
</dbReference>
<dbReference type="GO" id="GO:0003677">
    <property type="term" value="F:DNA binding"/>
    <property type="evidence" value="ECO:0007669"/>
    <property type="project" value="InterPro"/>
</dbReference>
<dbReference type="EMBL" id="LUKD01000001">
    <property type="protein sequence ID" value="KYG67871.1"/>
    <property type="molecule type" value="Genomic_DNA"/>
</dbReference>
<dbReference type="Proteomes" id="UP000075799">
    <property type="component" value="Unassembled WGS sequence"/>
</dbReference>
<name>A0A162GDD4_BDEBC</name>
<evidence type="ECO:0000256" key="1">
    <source>
        <dbReference type="ARBA" id="ARBA00023172"/>
    </source>
</evidence>
<dbReference type="GO" id="GO:0006310">
    <property type="term" value="P:DNA recombination"/>
    <property type="evidence" value="ECO:0007669"/>
    <property type="project" value="UniProtKB-KW"/>
</dbReference>
<keyword evidence="1" id="KW-0233">DNA recombination</keyword>
<evidence type="ECO:0008006" key="4">
    <source>
        <dbReference type="Google" id="ProtNLM"/>
    </source>
</evidence>
<comment type="caution">
    <text evidence="2">The sequence shown here is derived from an EMBL/GenBank/DDBJ whole genome shotgun (WGS) entry which is preliminary data.</text>
</comment>
<dbReference type="RefSeq" id="WP_063204575.1">
    <property type="nucleotide sequence ID" value="NZ_LUKD01000001.1"/>
</dbReference>
<organism evidence="2 3">
    <name type="scientific">Bdellovibrio bacteriovorus</name>
    <dbReference type="NCBI Taxonomy" id="959"/>
    <lineage>
        <taxon>Bacteria</taxon>
        <taxon>Pseudomonadati</taxon>
        <taxon>Bdellovibrionota</taxon>
        <taxon>Bdellovibrionia</taxon>
        <taxon>Bdellovibrionales</taxon>
        <taxon>Pseudobdellovibrionaceae</taxon>
        <taxon>Bdellovibrio</taxon>
    </lineage>
</organism>
<protein>
    <recommendedName>
        <fullName evidence="4">Tyr recombinase domain-containing protein</fullName>
    </recommendedName>
</protein>
<reference evidence="2 3" key="1">
    <citation type="submission" date="2016-03" db="EMBL/GenBank/DDBJ databases">
        <authorList>
            <person name="Ploux O."/>
        </authorList>
    </citation>
    <scope>NUCLEOTIDE SEQUENCE [LARGE SCALE GENOMIC DNA]</scope>
    <source>
        <strain evidence="2 3">EC13</strain>
    </source>
</reference>
<dbReference type="AlphaFoldDB" id="A0A162GDD4"/>
<accession>A0A162GDD4</accession>
<gene>
    <name evidence="2" type="ORF">AZI87_00925</name>
</gene>
<proteinExistence type="predicted"/>
<evidence type="ECO:0000313" key="3">
    <source>
        <dbReference type="Proteomes" id="UP000075799"/>
    </source>
</evidence>
<dbReference type="SUPFAM" id="SSF56349">
    <property type="entry name" value="DNA breaking-rejoining enzymes"/>
    <property type="match status" value="1"/>
</dbReference>
<dbReference type="InterPro" id="IPR011010">
    <property type="entry name" value="DNA_brk_join_enz"/>
</dbReference>